<dbReference type="PROSITE" id="PS51332">
    <property type="entry name" value="B12_BINDING"/>
    <property type="match status" value="1"/>
</dbReference>
<dbReference type="SUPFAM" id="SSF52242">
    <property type="entry name" value="Cobalamin (vitamin B12)-binding domain"/>
    <property type="match status" value="1"/>
</dbReference>
<dbReference type="Gene3D" id="3.40.50.280">
    <property type="entry name" value="Cobalamin-binding domain"/>
    <property type="match status" value="1"/>
</dbReference>
<evidence type="ECO:0000256" key="4">
    <source>
        <dbReference type="ARBA" id="ARBA00023004"/>
    </source>
</evidence>
<name>A0A0F9A2R9_9ZZZZ</name>
<comment type="cofactor">
    <cofactor evidence="1">
        <name>[4Fe-4S] cluster</name>
        <dbReference type="ChEBI" id="CHEBI:49883"/>
    </cofactor>
</comment>
<dbReference type="EMBL" id="LAZR01048223">
    <property type="protein sequence ID" value="KKK92410.1"/>
    <property type="molecule type" value="Genomic_DNA"/>
</dbReference>
<dbReference type="Pfam" id="PF02310">
    <property type="entry name" value="B12-binding"/>
    <property type="match status" value="1"/>
</dbReference>
<evidence type="ECO:0000256" key="1">
    <source>
        <dbReference type="ARBA" id="ARBA00001966"/>
    </source>
</evidence>
<dbReference type="InterPro" id="IPR036724">
    <property type="entry name" value="Cobalamin-bd_sf"/>
</dbReference>
<feature type="domain" description="B12-binding" evidence="6">
    <location>
        <begin position="5"/>
        <end position="131"/>
    </location>
</feature>
<dbReference type="GO" id="GO:0031419">
    <property type="term" value="F:cobalamin binding"/>
    <property type="evidence" value="ECO:0007669"/>
    <property type="project" value="InterPro"/>
</dbReference>
<dbReference type="InterPro" id="IPR051198">
    <property type="entry name" value="BchE-like"/>
</dbReference>
<evidence type="ECO:0000256" key="5">
    <source>
        <dbReference type="ARBA" id="ARBA00023014"/>
    </source>
</evidence>
<dbReference type="GO" id="GO:0051536">
    <property type="term" value="F:iron-sulfur cluster binding"/>
    <property type="evidence" value="ECO:0007669"/>
    <property type="project" value="UniProtKB-KW"/>
</dbReference>
<protein>
    <recommendedName>
        <fullName evidence="6">B12-binding domain-containing protein</fullName>
    </recommendedName>
</protein>
<keyword evidence="2" id="KW-0949">S-adenosyl-L-methionine</keyword>
<reference evidence="7" key="1">
    <citation type="journal article" date="2015" name="Nature">
        <title>Complex archaea that bridge the gap between prokaryotes and eukaryotes.</title>
        <authorList>
            <person name="Spang A."/>
            <person name="Saw J.H."/>
            <person name="Jorgensen S.L."/>
            <person name="Zaremba-Niedzwiedzka K."/>
            <person name="Martijn J."/>
            <person name="Lind A.E."/>
            <person name="van Eijk R."/>
            <person name="Schleper C."/>
            <person name="Guy L."/>
            <person name="Ettema T.J."/>
        </authorList>
    </citation>
    <scope>NUCLEOTIDE SEQUENCE</scope>
</reference>
<keyword evidence="3" id="KW-0479">Metal-binding</keyword>
<evidence type="ECO:0000256" key="3">
    <source>
        <dbReference type="ARBA" id="ARBA00022723"/>
    </source>
</evidence>
<gene>
    <name evidence="7" type="ORF">LCGC14_2703200</name>
</gene>
<keyword evidence="4" id="KW-0408">Iron</keyword>
<dbReference type="InterPro" id="IPR006158">
    <property type="entry name" value="Cobalamin-bd"/>
</dbReference>
<dbReference type="PANTHER" id="PTHR43409">
    <property type="entry name" value="ANAEROBIC MAGNESIUM-PROTOPORPHYRIN IX MONOMETHYL ESTER CYCLASE-RELATED"/>
    <property type="match status" value="1"/>
</dbReference>
<comment type="caution">
    <text evidence="7">The sequence shown here is derived from an EMBL/GenBank/DDBJ whole genome shotgun (WGS) entry which is preliminary data.</text>
</comment>
<evidence type="ECO:0000259" key="6">
    <source>
        <dbReference type="PROSITE" id="PS51332"/>
    </source>
</evidence>
<accession>A0A0F9A2R9</accession>
<proteinExistence type="predicted"/>
<dbReference type="GO" id="GO:0046872">
    <property type="term" value="F:metal ion binding"/>
    <property type="evidence" value="ECO:0007669"/>
    <property type="project" value="UniProtKB-KW"/>
</dbReference>
<sequence>MFEKILLIYPHKVRKGELVRTPYLGLEYLAANIEDLVKEIKIIDMQFFNDIINIIKEFQPDLIGINWLFTSRINEINEILKITSKYGIFTVVGGIVPTICPEEVLSDKRINAVIRGEGEETFRQFVIKGIS</sequence>
<dbReference type="AlphaFoldDB" id="A0A0F9A2R9"/>
<evidence type="ECO:0000313" key="7">
    <source>
        <dbReference type="EMBL" id="KKK92410.1"/>
    </source>
</evidence>
<dbReference type="PANTHER" id="PTHR43409:SF7">
    <property type="entry name" value="BLL1977 PROTEIN"/>
    <property type="match status" value="1"/>
</dbReference>
<evidence type="ECO:0000256" key="2">
    <source>
        <dbReference type="ARBA" id="ARBA00022691"/>
    </source>
</evidence>
<keyword evidence="5" id="KW-0411">Iron-sulfur</keyword>
<organism evidence="7">
    <name type="scientific">marine sediment metagenome</name>
    <dbReference type="NCBI Taxonomy" id="412755"/>
    <lineage>
        <taxon>unclassified sequences</taxon>
        <taxon>metagenomes</taxon>
        <taxon>ecological metagenomes</taxon>
    </lineage>
</organism>